<keyword evidence="7 9" id="KW-0067">ATP-binding</keyword>
<gene>
    <name evidence="9" type="primary">ispE</name>
    <name evidence="12" type="ORF">SAMN02745883_02220</name>
</gene>
<comment type="pathway">
    <text evidence="9">Isoprenoid biosynthesis; isopentenyl diphosphate biosynthesis via DXP pathway; isopentenyl diphosphate from 1-deoxy-D-xylulose 5-phosphate: step 3/6.</text>
</comment>
<protein>
    <recommendedName>
        <fullName evidence="3 9">4-diphosphocytidyl-2-C-methyl-D-erythritol kinase</fullName>
        <shortName evidence="9">CMK</shortName>
        <ecNumber evidence="2 9">2.7.1.148</ecNumber>
    </recommendedName>
    <alternativeName>
        <fullName evidence="8 9">4-(cytidine-5'-diphospho)-2-C-methyl-D-erythritol kinase</fullName>
    </alternativeName>
</protein>
<feature type="active site" evidence="9">
    <location>
        <position position="136"/>
    </location>
</feature>
<evidence type="ECO:0000256" key="4">
    <source>
        <dbReference type="ARBA" id="ARBA00022679"/>
    </source>
</evidence>
<feature type="binding site" evidence="9">
    <location>
        <begin position="94"/>
        <end position="104"/>
    </location>
    <ligand>
        <name>ATP</name>
        <dbReference type="ChEBI" id="CHEBI:30616"/>
    </ligand>
</feature>
<evidence type="ECO:0000313" key="13">
    <source>
        <dbReference type="Proteomes" id="UP000184082"/>
    </source>
</evidence>
<dbReference type="InterPro" id="IPR013750">
    <property type="entry name" value="GHMP_kinase_C_dom"/>
</dbReference>
<dbReference type="AlphaFoldDB" id="A0A1M6T394"/>
<dbReference type="InterPro" id="IPR006204">
    <property type="entry name" value="GHMP_kinase_N_dom"/>
</dbReference>
<dbReference type="Proteomes" id="UP000184082">
    <property type="component" value="Unassembled WGS sequence"/>
</dbReference>
<evidence type="ECO:0000256" key="8">
    <source>
        <dbReference type="ARBA" id="ARBA00032554"/>
    </source>
</evidence>
<evidence type="ECO:0000259" key="10">
    <source>
        <dbReference type="Pfam" id="PF00288"/>
    </source>
</evidence>
<dbReference type="SUPFAM" id="SSF54211">
    <property type="entry name" value="Ribosomal protein S5 domain 2-like"/>
    <property type="match status" value="1"/>
</dbReference>
<dbReference type="GO" id="GO:0019288">
    <property type="term" value="P:isopentenyl diphosphate biosynthetic process, methylerythritol 4-phosphate pathway"/>
    <property type="evidence" value="ECO:0007669"/>
    <property type="project" value="UniProtKB-UniRule"/>
</dbReference>
<name>A0A1M6T394_9FIRM</name>
<evidence type="ECO:0000256" key="9">
    <source>
        <dbReference type="HAMAP-Rule" id="MF_00061"/>
    </source>
</evidence>
<dbReference type="Pfam" id="PF00288">
    <property type="entry name" value="GHMP_kinases_N"/>
    <property type="match status" value="1"/>
</dbReference>
<keyword evidence="5 9" id="KW-0547">Nucleotide-binding</keyword>
<dbReference type="InterPro" id="IPR004424">
    <property type="entry name" value="IspE"/>
</dbReference>
<dbReference type="GO" id="GO:0016114">
    <property type="term" value="P:terpenoid biosynthetic process"/>
    <property type="evidence" value="ECO:0007669"/>
    <property type="project" value="UniProtKB-UniRule"/>
</dbReference>
<dbReference type="Gene3D" id="3.30.230.10">
    <property type="match status" value="1"/>
</dbReference>
<evidence type="ECO:0000313" key="12">
    <source>
        <dbReference type="EMBL" id="SHK51356.1"/>
    </source>
</evidence>
<evidence type="ECO:0000256" key="6">
    <source>
        <dbReference type="ARBA" id="ARBA00022777"/>
    </source>
</evidence>
<evidence type="ECO:0000259" key="11">
    <source>
        <dbReference type="Pfam" id="PF08544"/>
    </source>
</evidence>
<keyword evidence="9" id="KW-0414">Isoprene biosynthesis</keyword>
<dbReference type="STRING" id="1121266.SAMN02745883_02220"/>
<dbReference type="InterPro" id="IPR014721">
    <property type="entry name" value="Ribsml_uS5_D2-typ_fold_subgr"/>
</dbReference>
<evidence type="ECO:0000256" key="3">
    <source>
        <dbReference type="ARBA" id="ARBA00017473"/>
    </source>
</evidence>
<dbReference type="SUPFAM" id="SSF55060">
    <property type="entry name" value="GHMP Kinase, C-terminal domain"/>
    <property type="match status" value="1"/>
</dbReference>
<dbReference type="HAMAP" id="MF_00061">
    <property type="entry name" value="IspE"/>
    <property type="match status" value="1"/>
</dbReference>
<feature type="active site" evidence="9">
    <location>
        <position position="11"/>
    </location>
</feature>
<comment type="catalytic activity">
    <reaction evidence="9">
        <text>4-CDP-2-C-methyl-D-erythritol + ATP = 4-CDP-2-C-methyl-D-erythritol 2-phosphate + ADP + H(+)</text>
        <dbReference type="Rhea" id="RHEA:18437"/>
        <dbReference type="ChEBI" id="CHEBI:15378"/>
        <dbReference type="ChEBI" id="CHEBI:30616"/>
        <dbReference type="ChEBI" id="CHEBI:57823"/>
        <dbReference type="ChEBI" id="CHEBI:57919"/>
        <dbReference type="ChEBI" id="CHEBI:456216"/>
        <dbReference type="EC" id="2.7.1.148"/>
    </reaction>
</comment>
<evidence type="ECO:0000256" key="5">
    <source>
        <dbReference type="ARBA" id="ARBA00022741"/>
    </source>
</evidence>
<dbReference type="Pfam" id="PF08544">
    <property type="entry name" value="GHMP_kinases_C"/>
    <property type="match status" value="1"/>
</dbReference>
<keyword evidence="13" id="KW-1185">Reference proteome</keyword>
<dbReference type="GO" id="GO:0050515">
    <property type="term" value="F:4-(cytidine 5'-diphospho)-2-C-methyl-D-erythritol kinase activity"/>
    <property type="evidence" value="ECO:0007669"/>
    <property type="project" value="UniProtKB-UniRule"/>
</dbReference>
<organism evidence="12 13">
    <name type="scientific">Caminicella sporogenes DSM 14501</name>
    <dbReference type="NCBI Taxonomy" id="1121266"/>
    <lineage>
        <taxon>Bacteria</taxon>
        <taxon>Bacillati</taxon>
        <taxon>Bacillota</taxon>
        <taxon>Clostridia</taxon>
        <taxon>Peptostreptococcales</taxon>
        <taxon>Caminicellaceae</taxon>
        <taxon>Caminicella</taxon>
    </lineage>
</organism>
<dbReference type="EC" id="2.7.1.148" evidence="2 9"/>
<dbReference type="EMBL" id="FRAJ01000023">
    <property type="protein sequence ID" value="SHK51356.1"/>
    <property type="molecule type" value="Genomic_DNA"/>
</dbReference>
<evidence type="ECO:0000256" key="7">
    <source>
        <dbReference type="ARBA" id="ARBA00022840"/>
    </source>
</evidence>
<evidence type="ECO:0000256" key="2">
    <source>
        <dbReference type="ARBA" id="ARBA00012052"/>
    </source>
</evidence>
<feature type="domain" description="GHMP kinase C-terminal" evidence="11">
    <location>
        <begin position="199"/>
        <end position="274"/>
    </location>
</feature>
<keyword evidence="4 9" id="KW-0808">Transferase</keyword>
<dbReference type="RefSeq" id="WP_072968530.1">
    <property type="nucleotide sequence ID" value="NZ_FRAJ01000023.1"/>
</dbReference>
<evidence type="ECO:0000256" key="1">
    <source>
        <dbReference type="ARBA" id="ARBA00009684"/>
    </source>
</evidence>
<dbReference type="InterPro" id="IPR020568">
    <property type="entry name" value="Ribosomal_Su5_D2-typ_SF"/>
</dbReference>
<comment type="similarity">
    <text evidence="1 9">Belongs to the GHMP kinase family. IspE subfamily.</text>
</comment>
<keyword evidence="6 9" id="KW-0418">Kinase</keyword>
<dbReference type="NCBIfam" id="TIGR00154">
    <property type="entry name" value="ispE"/>
    <property type="match status" value="1"/>
</dbReference>
<reference evidence="12 13" key="1">
    <citation type="submission" date="2016-11" db="EMBL/GenBank/DDBJ databases">
        <authorList>
            <person name="Jaros S."/>
            <person name="Januszkiewicz K."/>
            <person name="Wedrychowicz H."/>
        </authorList>
    </citation>
    <scope>NUCLEOTIDE SEQUENCE [LARGE SCALE GENOMIC DNA]</scope>
    <source>
        <strain evidence="12 13">DSM 14501</strain>
    </source>
</reference>
<dbReference type="InterPro" id="IPR036554">
    <property type="entry name" value="GHMP_kinase_C_sf"/>
</dbReference>
<dbReference type="PANTHER" id="PTHR43527">
    <property type="entry name" value="4-DIPHOSPHOCYTIDYL-2-C-METHYL-D-ERYTHRITOL KINASE, CHLOROPLASTIC"/>
    <property type="match status" value="1"/>
</dbReference>
<dbReference type="PIRSF" id="PIRSF010376">
    <property type="entry name" value="IspE"/>
    <property type="match status" value="1"/>
</dbReference>
<dbReference type="UniPathway" id="UPA00056">
    <property type="reaction ID" value="UER00094"/>
</dbReference>
<sequence>MDELRLKARAKINLSLDVLNKRDDGYHNVEMIMQQIELYDEIYLKKIDKGIKLKTNSRFLPTDESNIAYKAADLMIKRYNISSGIYIYIKKSIPIAAGLAGGSTDAAAVIKGINKMFDLGLTLKDMMNLGAFIGADVPFCILGGCALAEGIGEILTPIKGFKKGWIVLSKPSVSVSTAQAYNNLNLKNIKRRPNTKALLRALKENNIYDVSKELCNVFEEGIQKKYPVVKVIKNKMLQYGALGSIMSGSGPSVFGIFKDYDKAKSAYEKLKLLYKQTFLVSSYNGRQ</sequence>
<dbReference type="Gene3D" id="3.30.70.890">
    <property type="entry name" value="GHMP kinase, C-terminal domain"/>
    <property type="match status" value="1"/>
</dbReference>
<comment type="function">
    <text evidence="9">Catalyzes the phosphorylation of the position 2 hydroxy group of 4-diphosphocytidyl-2C-methyl-D-erythritol.</text>
</comment>
<feature type="domain" description="GHMP kinase N-terminal" evidence="10">
    <location>
        <begin position="66"/>
        <end position="144"/>
    </location>
</feature>
<proteinExistence type="inferred from homology"/>
<accession>A0A1M6T394</accession>
<dbReference type="GO" id="GO:0005524">
    <property type="term" value="F:ATP binding"/>
    <property type="evidence" value="ECO:0007669"/>
    <property type="project" value="UniProtKB-UniRule"/>
</dbReference>
<dbReference type="PANTHER" id="PTHR43527:SF2">
    <property type="entry name" value="4-DIPHOSPHOCYTIDYL-2-C-METHYL-D-ERYTHRITOL KINASE, CHLOROPLASTIC"/>
    <property type="match status" value="1"/>
</dbReference>
<dbReference type="PRINTS" id="PR00958">
    <property type="entry name" value="HOMSERKINASE"/>
</dbReference>